<dbReference type="Pfam" id="PF10187">
    <property type="entry name" value="FAM192A_Fyv6_N"/>
    <property type="match status" value="1"/>
</dbReference>
<reference evidence="5 6" key="1">
    <citation type="journal article" date="2023" name="Elife">
        <title>Identification of key yeast species and microbe-microbe interactions impacting larval growth of Drosophila in the wild.</title>
        <authorList>
            <person name="Mure A."/>
            <person name="Sugiura Y."/>
            <person name="Maeda R."/>
            <person name="Honda K."/>
            <person name="Sakurai N."/>
            <person name="Takahashi Y."/>
            <person name="Watada M."/>
            <person name="Katoh T."/>
            <person name="Gotoh A."/>
            <person name="Gotoh Y."/>
            <person name="Taniguchi I."/>
            <person name="Nakamura K."/>
            <person name="Hayashi T."/>
            <person name="Katayama T."/>
            <person name="Uemura T."/>
            <person name="Hattori Y."/>
        </authorList>
    </citation>
    <scope>NUCLEOTIDE SEQUENCE [LARGE SCALE GENOMIC DNA]</scope>
    <source>
        <strain evidence="5 6">SC-9</strain>
    </source>
</reference>
<evidence type="ECO:0000313" key="5">
    <source>
        <dbReference type="EMBL" id="GMM38895.1"/>
    </source>
</evidence>
<gene>
    <name evidence="5" type="ORF">DASC09_062340</name>
</gene>
<dbReference type="AlphaFoldDB" id="A0AAV5QW96"/>
<dbReference type="RefSeq" id="XP_064855890.1">
    <property type="nucleotide sequence ID" value="XM_064999818.1"/>
</dbReference>
<dbReference type="EMBL" id="BTFZ01000020">
    <property type="protein sequence ID" value="GMM38895.1"/>
    <property type="molecule type" value="Genomic_DNA"/>
</dbReference>
<proteinExistence type="predicted"/>
<organism evidence="5 6">
    <name type="scientific">Saccharomycopsis crataegensis</name>
    <dbReference type="NCBI Taxonomy" id="43959"/>
    <lineage>
        <taxon>Eukaryota</taxon>
        <taxon>Fungi</taxon>
        <taxon>Dikarya</taxon>
        <taxon>Ascomycota</taxon>
        <taxon>Saccharomycotina</taxon>
        <taxon>Saccharomycetes</taxon>
        <taxon>Saccharomycopsidaceae</taxon>
        <taxon>Saccharomycopsis</taxon>
    </lineage>
</organism>
<accession>A0AAV5QW96</accession>
<dbReference type="GeneID" id="90076883"/>
<name>A0AAV5QW96_9ASCO</name>
<evidence type="ECO:0000259" key="4">
    <source>
        <dbReference type="Pfam" id="PF10187"/>
    </source>
</evidence>
<keyword evidence="6" id="KW-1185">Reference proteome</keyword>
<feature type="region of interest" description="Disordered" evidence="3">
    <location>
        <begin position="1"/>
        <end position="35"/>
    </location>
</feature>
<evidence type="ECO:0000256" key="2">
    <source>
        <dbReference type="ARBA" id="ARBA00023242"/>
    </source>
</evidence>
<comment type="caution">
    <text evidence="5">The sequence shown here is derived from an EMBL/GenBank/DDBJ whole genome shotgun (WGS) entry which is preliminary data.</text>
</comment>
<evidence type="ECO:0000256" key="1">
    <source>
        <dbReference type="ARBA" id="ARBA00004123"/>
    </source>
</evidence>
<dbReference type="InterPro" id="IPR019331">
    <property type="entry name" value="FAM192A/Fyv6_N"/>
</dbReference>
<feature type="compositionally biased region" description="Basic and acidic residues" evidence="3">
    <location>
        <begin position="13"/>
        <end position="35"/>
    </location>
</feature>
<protein>
    <recommendedName>
        <fullName evidence="4">FAM192A/Fyv6 N-terminal domain-containing protein</fullName>
    </recommendedName>
</protein>
<evidence type="ECO:0000256" key="3">
    <source>
        <dbReference type="SAM" id="MobiDB-lite"/>
    </source>
</evidence>
<comment type="subcellular location">
    <subcellularLocation>
        <location evidence="1">Nucleus</location>
    </subcellularLocation>
</comment>
<sequence>MSRFVTEGSLSKEQLDAIEEKENEEAQKYKDEEAEKERKTLYEQLKANRARLEQEREKVYRKKYLAHHVNDDAKTFYEGLKNEEIQREQKLKNELDKGMEEFYEFQKDKTVRKQKVPVSVAKDGKNIKIVKQSTKIKKKKAKVII</sequence>
<evidence type="ECO:0000313" key="6">
    <source>
        <dbReference type="Proteomes" id="UP001360560"/>
    </source>
</evidence>
<dbReference type="GO" id="GO:0005634">
    <property type="term" value="C:nucleus"/>
    <property type="evidence" value="ECO:0007669"/>
    <property type="project" value="UniProtKB-SubCell"/>
</dbReference>
<dbReference type="Proteomes" id="UP001360560">
    <property type="component" value="Unassembled WGS sequence"/>
</dbReference>
<feature type="domain" description="FAM192A/Fyv6 N-terminal" evidence="4">
    <location>
        <begin position="4"/>
        <end position="102"/>
    </location>
</feature>
<keyword evidence="2" id="KW-0539">Nucleus</keyword>